<evidence type="ECO:0000256" key="2">
    <source>
        <dbReference type="ARBA" id="ARBA00022741"/>
    </source>
</evidence>
<feature type="domain" description="Thiamin pyrophosphokinase thiamin-binding" evidence="6">
    <location>
        <begin position="144"/>
        <end position="210"/>
    </location>
</feature>
<dbReference type="Gene3D" id="3.40.50.10240">
    <property type="entry name" value="Thiamin pyrophosphokinase, catalytic domain"/>
    <property type="match status" value="1"/>
</dbReference>
<dbReference type="Pfam" id="PF04265">
    <property type="entry name" value="TPK_B1_binding"/>
    <property type="match status" value="1"/>
</dbReference>
<dbReference type="EMBL" id="CP032418">
    <property type="protein sequence ID" value="AYC29201.1"/>
    <property type="molecule type" value="Genomic_DNA"/>
</dbReference>
<accession>A0A385YRT8</accession>
<gene>
    <name evidence="7" type="ORF">D3873_04640</name>
</gene>
<keyword evidence="1 7" id="KW-0808">Transferase</keyword>
<evidence type="ECO:0000313" key="7">
    <source>
        <dbReference type="EMBL" id="AYC29201.1"/>
    </source>
</evidence>
<organism evidence="7 8">
    <name type="scientific">Paenisporosarcina cavernae</name>
    <dbReference type="NCBI Taxonomy" id="2320858"/>
    <lineage>
        <taxon>Bacteria</taxon>
        <taxon>Bacillati</taxon>
        <taxon>Bacillota</taxon>
        <taxon>Bacilli</taxon>
        <taxon>Bacillales</taxon>
        <taxon>Caryophanaceae</taxon>
        <taxon>Paenisporosarcina</taxon>
    </lineage>
</organism>
<dbReference type="PANTHER" id="PTHR41299">
    <property type="entry name" value="THIAMINE PYROPHOSPHOKINASE"/>
    <property type="match status" value="1"/>
</dbReference>
<dbReference type="RefSeq" id="WP_119882941.1">
    <property type="nucleotide sequence ID" value="NZ_CP032418.1"/>
</dbReference>
<dbReference type="InterPro" id="IPR007373">
    <property type="entry name" value="Thiamin_PyroPKinase_B1-bd"/>
</dbReference>
<dbReference type="NCBIfam" id="TIGR01378">
    <property type="entry name" value="thi_PPkinase"/>
    <property type="match status" value="1"/>
</dbReference>
<evidence type="ECO:0000313" key="8">
    <source>
        <dbReference type="Proteomes" id="UP000265725"/>
    </source>
</evidence>
<dbReference type="Pfam" id="PF04263">
    <property type="entry name" value="TPK_catalytic"/>
    <property type="match status" value="1"/>
</dbReference>
<dbReference type="EC" id="2.7.6.2" evidence="5"/>
<dbReference type="SUPFAM" id="SSF63862">
    <property type="entry name" value="Thiamin pyrophosphokinase, substrate-binding domain"/>
    <property type="match status" value="1"/>
</dbReference>
<dbReference type="SUPFAM" id="SSF63999">
    <property type="entry name" value="Thiamin pyrophosphokinase, catalytic domain"/>
    <property type="match status" value="1"/>
</dbReference>
<dbReference type="GO" id="GO:0016301">
    <property type="term" value="F:kinase activity"/>
    <property type="evidence" value="ECO:0007669"/>
    <property type="project" value="UniProtKB-KW"/>
</dbReference>
<dbReference type="KEGG" id="paek:D3873_04640"/>
<evidence type="ECO:0000259" key="6">
    <source>
        <dbReference type="SMART" id="SM00983"/>
    </source>
</evidence>
<dbReference type="InterPro" id="IPR036371">
    <property type="entry name" value="TPK_B1-bd_sf"/>
</dbReference>
<protein>
    <recommendedName>
        <fullName evidence="5">Thiamine diphosphokinase</fullName>
        <ecNumber evidence="5">2.7.6.2</ecNumber>
    </recommendedName>
</protein>
<dbReference type="InterPro" id="IPR036759">
    <property type="entry name" value="TPK_catalytic_sf"/>
</dbReference>
<dbReference type="AlphaFoldDB" id="A0A385YRT8"/>
<proteinExistence type="predicted"/>
<keyword evidence="3 7" id="KW-0418">Kinase</keyword>
<dbReference type="PANTHER" id="PTHR41299:SF1">
    <property type="entry name" value="THIAMINE PYROPHOSPHOKINASE"/>
    <property type="match status" value="1"/>
</dbReference>
<dbReference type="InterPro" id="IPR053149">
    <property type="entry name" value="TPK"/>
</dbReference>
<dbReference type="OrthoDB" id="9804377at2"/>
<evidence type="ECO:0000256" key="3">
    <source>
        <dbReference type="ARBA" id="ARBA00022777"/>
    </source>
</evidence>
<dbReference type="GO" id="GO:0006772">
    <property type="term" value="P:thiamine metabolic process"/>
    <property type="evidence" value="ECO:0007669"/>
    <property type="project" value="UniProtKB-UniRule"/>
</dbReference>
<dbReference type="CDD" id="cd07995">
    <property type="entry name" value="TPK"/>
    <property type="match status" value="1"/>
</dbReference>
<keyword evidence="4" id="KW-0067">ATP-binding</keyword>
<dbReference type="Proteomes" id="UP000265725">
    <property type="component" value="Chromosome"/>
</dbReference>
<dbReference type="GO" id="GO:0009229">
    <property type="term" value="P:thiamine diphosphate biosynthetic process"/>
    <property type="evidence" value="ECO:0007669"/>
    <property type="project" value="InterPro"/>
</dbReference>
<dbReference type="GO" id="GO:0004788">
    <property type="term" value="F:thiamine diphosphokinase activity"/>
    <property type="evidence" value="ECO:0007669"/>
    <property type="project" value="UniProtKB-UniRule"/>
</dbReference>
<name>A0A385YRT8_9BACL</name>
<dbReference type="GO" id="GO:0030975">
    <property type="term" value="F:thiamine binding"/>
    <property type="evidence" value="ECO:0007669"/>
    <property type="project" value="InterPro"/>
</dbReference>
<evidence type="ECO:0000256" key="1">
    <source>
        <dbReference type="ARBA" id="ARBA00022679"/>
    </source>
</evidence>
<keyword evidence="2" id="KW-0547">Nucleotide-binding</keyword>
<reference evidence="8" key="1">
    <citation type="submission" date="2018-09" db="EMBL/GenBank/DDBJ databases">
        <authorList>
            <person name="Zhu H."/>
        </authorList>
    </citation>
    <scope>NUCLEOTIDE SEQUENCE [LARGE SCALE GENOMIC DNA]</scope>
    <source>
        <strain evidence="8">K2R23-3</strain>
    </source>
</reference>
<evidence type="ECO:0000256" key="4">
    <source>
        <dbReference type="ARBA" id="ARBA00022840"/>
    </source>
</evidence>
<keyword evidence="8" id="KW-1185">Reference proteome</keyword>
<dbReference type="InterPro" id="IPR006282">
    <property type="entry name" value="Thi_PPkinase"/>
</dbReference>
<dbReference type="GO" id="GO:0005524">
    <property type="term" value="F:ATP binding"/>
    <property type="evidence" value="ECO:0007669"/>
    <property type="project" value="UniProtKB-KW"/>
</dbReference>
<dbReference type="SMART" id="SM00983">
    <property type="entry name" value="TPK_B1_binding"/>
    <property type="match status" value="1"/>
</dbReference>
<dbReference type="InterPro" id="IPR007371">
    <property type="entry name" value="TPK_catalytic"/>
</dbReference>
<sequence length="216" mass="23921">MKTVVICGGGPEAELIDFSSLQSEQAAFIGADYGAIHLVNKGIVPVLAIGDFDSVSDVNWEKLQELSIELKKVSAEKDETDLELALEASLKWHPTNIIVTGVTGGRLDHFYSAIQAVLAWKEVNQQVDVSIQNKLNSMEILLPGDHNISVDKHYPYISFFPLRQTIHGFTLKGFKYNVENNSIHFGETKYTSNELIDKNATISISSGICLMIRSHD</sequence>
<evidence type="ECO:0000256" key="5">
    <source>
        <dbReference type="NCBIfam" id="TIGR01378"/>
    </source>
</evidence>